<keyword evidence="2" id="KW-1185">Reference proteome</keyword>
<gene>
    <name evidence="1" type="ORF">RPERSI_LOCUS24599</name>
</gene>
<feature type="non-terminal residue" evidence="1">
    <location>
        <position position="138"/>
    </location>
</feature>
<proteinExistence type="predicted"/>
<organism evidence="1 2">
    <name type="scientific">Racocetra persica</name>
    <dbReference type="NCBI Taxonomy" id="160502"/>
    <lineage>
        <taxon>Eukaryota</taxon>
        <taxon>Fungi</taxon>
        <taxon>Fungi incertae sedis</taxon>
        <taxon>Mucoromycota</taxon>
        <taxon>Glomeromycotina</taxon>
        <taxon>Glomeromycetes</taxon>
        <taxon>Diversisporales</taxon>
        <taxon>Gigasporaceae</taxon>
        <taxon>Racocetra</taxon>
    </lineage>
</organism>
<evidence type="ECO:0000313" key="2">
    <source>
        <dbReference type="Proteomes" id="UP000789920"/>
    </source>
</evidence>
<name>A0ACA9RYS6_9GLOM</name>
<evidence type="ECO:0000313" key="1">
    <source>
        <dbReference type="EMBL" id="CAG8817081.1"/>
    </source>
</evidence>
<accession>A0ACA9RYS6</accession>
<sequence>IIVEKDLEKANEKWKKKVRVFLGENEGDFDENKREEFVPPQVSTFDTAPGQVVEEVLIWKCSRKKEKEGTRLKRLRNSQCMPRNPMKGLALYLPQWNETRVYDPGGKQRVIYQDLRVLNIDDVKQINIRSLWNSPLNG</sequence>
<feature type="non-terminal residue" evidence="1">
    <location>
        <position position="1"/>
    </location>
</feature>
<protein>
    <submittedName>
        <fullName evidence="1">8240_t:CDS:1</fullName>
    </submittedName>
</protein>
<comment type="caution">
    <text evidence="1">The sequence shown here is derived from an EMBL/GenBank/DDBJ whole genome shotgun (WGS) entry which is preliminary data.</text>
</comment>
<dbReference type="Proteomes" id="UP000789920">
    <property type="component" value="Unassembled WGS sequence"/>
</dbReference>
<reference evidence="1" key="1">
    <citation type="submission" date="2021-06" db="EMBL/GenBank/DDBJ databases">
        <authorList>
            <person name="Kallberg Y."/>
            <person name="Tangrot J."/>
            <person name="Rosling A."/>
        </authorList>
    </citation>
    <scope>NUCLEOTIDE SEQUENCE</scope>
    <source>
        <strain evidence="1">MA461A</strain>
    </source>
</reference>
<dbReference type="EMBL" id="CAJVQC010079389">
    <property type="protein sequence ID" value="CAG8817081.1"/>
    <property type="molecule type" value="Genomic_DNA"/>
</dbReference>